<accession>A0ACC2X0B8</accession>
<reference evidence="1" key="1">
    <citation type="submission" date="2023-04" db="EMBL/GenBank/DDBJ databases">
        <title>Draft Genome sequencing of Naganishia species isolated from polar environments using Oxford Nanopore Technology.</title>
        <authorList>
            <person name="Leo P."/>
            <person name="Venkateswaran K."/>
        </authorList>
    </citation>
    <scope>NUCLEOTIDE SEQUENCE</scope>
    <source>
        <strain evidence="1">MNA-CCFEE 5262</strain>
    </source>
</reference>
<dbReference type="Proteomes" id="UP001230649">
    <property type="component" value="Unassembled WGS sequence"/>
</dbReference>
<gene>
    <name evidence="1" type="ORF">QFC20_000647</name>
</gene>
<proteinExistence type="predicted"/>
<comment type="caution">
    <text evidence="1">The sequence shown here is derived from an EMBL/GenBank/DDBJ whole genome shotgun (WGS) entry which is preliminary data.</text>
</comment>
<dbReference type="EMBL" id="JASBWS010000003">
    <property type="protein sequence ID" value="KAJ9116712.1"/>
    <property type="molecule type" value="Genomic_DNA"/>
</dbReference>
<evidence type="ECO:0000313" key="2">
    <source>
        <dbReference type="Proteomes" id="UP001230649"/>
    </source>
</evidence>
<evidence type="ECO:0000313" key="1">
    <source>
        <dbReference type="EMBL" id="KAJ9116712.1"/>
    </source>
</evidence>
<keyword evidence="2" id="KW-1185">Reference proteome</keyword>
<sequence length="139" mass="15563">MQSFRSLLIRFPRNRCRALDHKPHGYIPLLSQSYNVVAFQELSRNYTTPNREALDERLADTAGPMENSSPQFPSRPSSIKKLNQALARRKAPELVEEDLEEQFVRGSGPGGQATNKTSNAVRICTLKLARRCSDATSTS</sequence>
<name>A0ACC2X0B8_9TREE</name>
<protein>
    <submittedName>
        <fullName evidence="1">Uncharacterized protein</fullName>
    </submittedName>
</protein>
<organism evidence="1 2">
    <name type="scientific">Naganishia adeliensis</name>
    <dbReference type="NCBI Taxonomy" id="92952"/>
    <lineage>
        <taxon>Eukaryota</taxon>
        <taxon>Fungi</taxon>
        <taxon>Dikarya</taxon>
        <taxon>Basidiomycota</taxon>
        <taxon>Agaricomycotina</taxon>
        <taxon>Tremellomycetes</taxon>
        <taxon>Filobasidiales</taxon>
        <taxon>Filobasidiaceae</taxon>
        <taxon>Naganishia</taxon>
    </lineage>
</organism>